<feature type="compositionally biased region" description="Polar residues" evidence="17">
    <location>
        <begin position="215"/>
        <end position="230"/>
    </location>
</feature>
<evidence type="ECO:0000256" key="16">
    <source>
        <dbReference type="RuleBase" id="RU364130"/>
    </source>
</evidence>
<dbReference type="EMBL" id="CP097510">
    <property type="protein sequence ID" value="URE36675.1"/>
    <property type="molecule type" value="Genomic_DNA"/>
</dbReference>
<feature type="compositionally biased region" description="Low complexity" evidence="17">
    <location>
        <begin position="993"/>
        <end position="1002"/>
    </location>
</feature>
<protein>
    <recommendedName>
        <fullName evidence="16">Replication protein A subunit</fullName>
    </recommendedName>
</protein>
<evidence type="ECO:0000256" key="4">
    <source>
        <dbReference type="ARBA" id="ARBA00022723"/>
    </source>
</evidence>
<dbReference type="GO" id="GO:0003677">
    <property type="term" value="F:DNA binding"/>
    <property type="evidence" value="ECO:0007669"/>
    <property type="project" value="UniProtKB-KW"/>
</dbReference>
<name>A0A9E7HMT2_9LILI</name>
<evidence type="ECO:0000256" key="9">
    <source>
        <dbReference type="ARBA" id="ARBA00022912"/>
    </source>
</evidence>
<feature type="region of interest" description="Disordered" evidence="17">
    <location>
        <begin position="1085"/>
        <end position="1134"/>
    </location>
</feature>
<evidence type="ECO:0000256" key="14">
    <source>
        <dbReference type="ARBA" id="ARBA00047761"/>
    </source>
</evidence>
<dbReference type="SUPFAM" id="SSF81606">
    <property type="entry name" value="PP2C-like"/>
    <property type="match status" value="1"/>
</dbReference>
<evidence type="ECO:0000256" key="7">
    <source>
        <dbReference type="ARBA" id="ARBA00022801"/>
    </source>
</evidence>
<comment type="function">
    <text evidence="16">Component of the replication protein A complex (RPA) required for DNA recombination, repair and replication. The activity of RPA is mediated by single-stranded DNA binding and protein interactions. Probably involved in repair of double-strand DNA breaks (DSBs) induced by genotoxic stresses.</text>
</comment>
<reference evidence="19" key="1">
    <citation type="submission" date="2022-05" db="EMBL/GenBank/DDBJ databases">
        <title>The Musa troglodytarum L. genome provides insights into the mechanism of non-climacteric behaviour and enrichment of carotenoids.</title>
        <authorList>
            <person name="Wang J."/>
        </authorList>
    </citation>
    <scope>NUCLEOTIDE SEQUENCE</scope>
    <source>
        <tissue evidence="19">Leaf</tissue>
    </source>
</reference>
<feature type="compositionally biased region" description="Low complexity" evidence="17">
    <location>
        <begin position="790"/>
        <end position="802"/>
    </location>
</feature>
<dbReference type="Pfam" id="PF01336">
    <property type="entry name" value="tRNA_anti-codon"/>
    <property type="match status" value="1"/>
</dbReference>
<feature type="region of interest" description="Disordered" evidence="17">
    <location>
        <begin position="991"/>
        <end position="1025"/>
    </location>
</feature>
<dbReference type="Proteomes" id="UP001055439">
    <property type="component" value="Chromosome 8"/>
</dbReference>
<evidence type="ECO:0000256" key="10">
    <source>
        <dbReference type="ARBA" id="ARBA00023125"/>
    </source>
</evidence>
<dbReference type="CDD" id="cd04476">
    <property type="entry name" value="RPA1_DBD_C"/>
    <property type="match status" value="1"/>
</dbReference>
<keyword evidence="3 16" id="KW-0235">DNA replication</keyword>
<evidence type="ECO:0000259" key="18">
    <source>
        <dbReference type="PROSITE" id="PS51746"/>
    </source>
</evidence>
<dbReference type="FunFam" id="2.40.50.140:FF:000064">
    <property type="entry name" value="Replication protein A subunit"/>
    <property type="match status" value="1"/>
</dbReference>
<dbReference type="InterPro" id="IPR015655">
    <property type="entry name" value="PP2C"/>
</dbReference>
<dbReference type="SMART" id="SM00332">
    <property type="entry name" value="PP2Cc"/>
    <property type="match status" value="1"/>
</dbReference>
<dbReference type="PANTHER" id="PTHR13832:SF228">
    <property type="entry name" value="PROTEIN PHOSPHATASE 2C 23-RELATED"/>
    <property type="match status" value="1"/>
</dbReference>
<sequence length="1414" mass="154839">MAAVDLTRGAIAAISEGRVKDGVKPVVQVWEVKLVNTQQSTTERYRMLLSDGAHMQQAMLATQMNGLVKLGTLQKHSIVRLDEFICNVIQNRRIIIIINLEVLVSNSNAIGEPKLYDNGSASQNRVPSPAQSTSADQPVIAAENPQNYGGIHSSTPNIVQNVTRGPSLSPATEAVTTNSSFAGYYGNGVMSSRNTNSVPSEHPKSEQGVGRISESHPNSGYQNQRLSSPASVGAFRPPASSYGHPVQPAYQQPPPMYTNRGPIAKNEAPARIIPIAALNPYQGRWTIKARVTTKGELRRYSNPRGEGKVFSFDLLDSDGGEIRVTCFNMVADQFYDQIEVGKVYLISKGSLKPARKSFNHLNNEYEIFLESQSVIQPCSEEDNTIPRQQFNFRPVNEVEGLENNSMVDVIGIVVSINPSASITRKNGTETNKQTLQLKDMSGRSVEVTFWGNFCSTEGQQLQRMCDSGVYPVLAIKAGRVSDFSGKSIGTIGSSQLFINPDFPEAHRLKDWYNREGKNMSALSISRDTTTMSRNDVVRKTLSQIKDEGLGRSEKPDWITVKATITFVKVDNFCYTACPLMVGDRPCNKKVNNNGDGTWHCDRCDQSFPECDYRVNPLEVDSQTVVPTFVLNANNLGIGPVNVRDKVLPHQHMEVVVHQEDTTGNMVGSEILSATGLLPEACSLIVVCEIKQVDFPNSTPNPSLSATRHQSQLSIVILHSPLIFPRPGLFGSPTLFSFSAAMGNGLVKLAPCFCGDDRPVGDAAAEASETVDEGLGHSFYYVRPDGGPHLARSGSNASSSSSARVHHSDEAAAASTTTFRSISGAAVSANVATPLSTAPLMLRNELTCSSAASFESSFSFASVPLQPRHSGSLSGPIGSNRHYFSPGPLDRGFHSGPLEHHRASGVSSGPLDRLPSSSSSAGHFYRSLPHRLAPSRAARRRLSAPALIRRFTKYLSRTVIKFRCIATPGEPSEKPSGAKVPNFIAHLVSTADPSSNSTTITSSGNDQTSFDCLGDESDSSDAANGNLHWAQGKAGEDRTHVVVSEEHGWVFVGIYDGFNGPDATDYLLANLYPAIHRELKGLLRDDPRNGCEPAIDTSQELDDDDCRSVKRGQRNAESSEINRRSKEQLTQSSGGGIDHRAVLKALSRALRRTEEAYLRMANTMVSANPELALMGSCVLAMLMRGEDVYLMNVGDSRAVLGRRPEPDLWNLVGQATQDLEVMRNETLRYLESYDELVALQLTLDHTTFNNEEVRRIRTQHPDDPAAVVNNRVKGSLKVTRAFGAGYLKQPKWNNALLGAFRIDYKGTSPYINCNPFLCYHRLGPKDKYLILSSDGLYQYFTNDEVVTQVEMFVATNPDSDPARYLVEEVLRRAADKAGMDFHQLLDVPQGDRRRYHDDVSVILISVEGRMWRSCA</sequence>
<dbReference type="SUPFAM" id="SSF50249">
    <property type="entry name" value="Nucleic acid-binding proteins"/>
    <property type="match status" value="4"/>
</dbReference>
<dbReference type="InterPro" id="IPR031657">
    <property type="entry name" value="REPA_OB_2"/>
</dbReference>
<organism evidence="19 20">
    <name type="scientific">Musa troglodytarum</name>
    <name type="common">fe'i banana</name>
    <dbReference type="NCBI Taxonomy" id="320322"/>
    <lineage>
        <taxon>Eukaryota</taxon>
        <taxon>Viridiplantae</taxon>
        <taxon>Streptophyta</taxon>
        <taxon>Embryophyta</taxon>
        <taxon>Tracheophyta</taxon>
        <taxon>Spermatophyta</taxon>
        <taxon>Magnoliopsida</taxon>
        <taxon>Liliopsida</taxon>
        <taxon>Zingiberales</taxon>
        <taxon>Musaceae</taxon>
        <taxon>Musa</taxon>
    </lineage>
</organism>
<dbReference type="CDD" id="cd04477">
    <property type="entry name" value="RPA1N"/>
    <property type="match status" value="1"/>
</dbReference>
<dbReference type="InterPro" id="IPR012340">
    <property type="entry name" value="NA-bd_OB-fold"/>
</dbReference>
<comment type="similarity">
    <text evidence="2 16">Belongs to the replication factor A protein 1 family.</text>
</comment>
<dbReference type="CDD" id="cd00143">
    <property type="entry name" value="PP2Cc"/>
    <property type="match status" value="1"/>
</dbReference>
<dbReference type="NCBIfam" id="TIGR00617">
    <property type="entry name" value="rpa1"/>
    <property type="match status" value="1"/>
</dbReference>
<dbReference type="GO" id="GO:0004722">
    <property type="term" value="F:protein serine/threonine phosphatase activity"/>
    <property type="evidence" value="ECO:0007669"/>
    <property type="project" value="UniProtKB-EC"/>
</dbReference>
<keyword evidence="8 16" id="KW-0862">Zinc</keyword>
<evidence type="ECO:0000256" key="3">
    <source>
        <dbReference type="ARBA" id="ARBA00022705"/>
    </source>
</evidence>
<dbReference type="Gene3D" id="3.60.40.10">
    <property type="entry name" value="PPM-type phosphatase domain"/>
    <property type="match status" value="1"/>
</dbReference>
<evidence type="ECO:0000256" key="2">
    <source>
        <dbReference type="ARBA" id="ARBA00005690"/>
    </source>
</evidence>
<evidence type="ECO:0000313" key="20">
    <source>
        <dbReference type="Proteomes" id="UP001055439"/>
    </source>
</evidence>
<dbReference type="CDD" id="cd04474">
    <property type="entry name" value="RPA1_DBD_A"/>
    <property type="match status" value="1"/>
</dbReference>
<keyword evidence="9" id="KW-0904">Protein phosphatase</keyword>
<keyword evidence="12" id="KW-0234">DNA repair</keyword>
<evidence type="ECO:0000256" key="6">
    <source>
        <dbReference type="ARBA" id="ARBA00022771"/>
    </source>
</evidence>
<dbReference type="GO" id="GO:0006260">
    <property type="term" value="P:DNA replication"/>
    <property type="evidence" value="ECO:0007669"/>
    <property type="project" value="UniProtKB-KW"/>
</dbReference>
<evidence type="ECO:0000256" key="12">
    <source>
        <dbReference type="ARBA" id="ARBA00023204"/>
    </source>
</evidence>
<dbReference type="Pfam" id="PF00481">
    <property type="entry name" value="PP2C"/>
    <property type="match status" value="1"/>
</dbReference>
<keyword evidence="5" id="KW-0227">DNA damage</keyword>
<feature type="region of interest" description="Disordered" evidence="17">
    <location>
        <begin position="868"/>
        <end position="921"/>
    </location>
</feature>
<dbReference type="InterPro" id="IPR013955">
    <property type="entry name" value="Rep_factor-A_C"/>
</dbReference>
<keyword evidence="10 16" id="KW-0238">DNA-binding</keyword>
<dbReference type="GO" id="GO:0007140">
    <property type="term" value="P:male meiotic nuclear division"/>
    <property type="evidence" value="ECO:0007669"/>
    <property type="project" value="UniProtKB-ARBA"/>
</dbReference>
<dbReference type="Gene3D" id="2.40.50.140">
    <property type="entry name" value="Nucleic acid-binding proteins"/>
    <property type="match status" value="4"/>
</dbReference>
<dbReference type="InterPro" id="IPR004591">
    <property type="entry name" value="Rfa1"/>
</dbReference>
<keyword evidence="20" id="KW-1185">Reference proteome</keyword>
<proteinExistence type="inferred from homology"/>
<evidence type="ECO:0000256" key="15">
    <source>
        <dbReference type="ARBA" id="ARBA00048336"/>
    </source>
</evidence>
<dbReference type="Pfam" id="PF04057">
    <property type="entry name" value="Rep-A_N"/>
    <property type="match status" value="1"/>
</dbReference>
<dbReference type="InterPro" id="IPR007199">
    <property type="entry name" value="Rep_factor-A_N"/>
</dbReference>
<comment type="subunit">
    <text evidence="16">Heterotrimer of RPA1, RPA2 and RPA3 (canonical replication protein A complex).</text>
</comment>
<dbReference type="PANTHER" id="PTHR13832">
    <property type="entry name" value="PROTEIN PHOSPHATASE 2C"/>
    <property type="match status" value="1"/>
</dbReference>
<dbReference type="InterPro" id="IPR004365">
    <property type="entry name" value="NA-bd_OB_tRNA"/>
</dbReference>
<evidence type="ECO:0000256" key="17">
    <source>
        <dbReference type="SAM" id="MobiDB-lite"/>
    </source>
</evidence>
<evidence type="ECO:0000256" key="5">
    <source>
        <dbReference type="ARBA" id="ARBA00022763"/>
    </source>
</evidence>
<keyword evidence="4 16" id="KW-0479">Metal-binding</keyword>
<evidence type="ECO:0000256" key="13">
    <source>
        <dbReference type="ARBA" id="ARBA00023242"/>
    </source>
</evidence>
<dbReference type="OrthoDB" id="1751331at2759"/>
<dbReference type="InterPro" id="IPR001932">
    <property type="entry name" value="PPM-type_phosphatase-like_dom"/>
</dbReference>
<feature type="region of interest" description="Disordered" evidence="17">
    <location>
        <begin position="192"/>
        <end position="247"/>
    </location>
</feature>
<dbReference type="Pfam" id="PF08646">
    <property type="entry name" value="Rep_fac-A_C"/>
    <property type="match status" value="1"/>
</dbReference>
<dbReference type="GO" id="GO:0006310">
    <property type="term" value="P:DNA recombination"/>
    <property type="evidence" value="ECO:0007669"/>
    <property type="project" value="UniProtKB-KW"/>
</dbReference>
<dbReference type="GO" id="GO:0005634">
    <property type="term" value="C:nucleus"/>
    <property type="evidence" value="ECO:0007669"/>
    <property type="project" value="UniProtKB-SubCell"/>
</dbReference>
<keyword evidence="11" id="KW-0233">DNA recombination</keyword>
<feature type="compositionally biased region" description="Basic and acidic residues" evidence="17">
    <location>
        <begin position="890"/>
        <end position="901"/>
    </location>
</feature>
<dbReference type="FunFam" id="2.40.50.140:FF:000041">
    <property type="entry name" value="Replication protein A subunit"/>
    <property type="match status" value="1"/>
</dbReference>
<feature type="domain" description="PPM-type phosphatase" evidence="18">
    <location>
        <begin position="1016"/>
        <end position="1405"/>
    </location>
</feature>
<evidence type="ECO:0000313" key="19">
    <source>
        <dbReference type="EMBL" id="URE36675.1"/>
    </source>
</evidence>
<evidence type="ECO:0000256" key="1">
    <source>
        <dbReference type="ARBA" id="ARBA00004123"/>
    </source>
</evidence>
<comment type="subcellular location">
    <subcellularLocation>
        <location evidence="1 16">Nucleus</location>
    </subcellularLocation>
</comment>
<keyword evidence="6 16" id="KW-0863">Zinc-finger</keyword>
<gene>
    <name evidence="19" type="ORF">MUK42_06373</name>
</gene>
<dbReference type="CDD" id="cd04475">
    <property type="entry name" value="RPA1_DBD_B"/>
    <property type="match status" value="1"/>
</dbReference>
<keyword evidence="7" id="KW-0378">Hydrolase</keyword>
<dbReference type="PROSITE" id="PS51746">
    <property type="entry name" value="PPM_2"/>
    <property type="match status" value="1"/>
</dbReference>
<keyword evidence="13 16" id="KW-0539">Nucleus</keyword>
<feature type="region of interest" description="Disordered" evidence="17">
    <location>
        <begin position="789"/>
        <end position="808"/>
    </location>
</feature>
<dbReference type="GO" id="GO:0008270">
    <property type="term" value="F:zinc ion binding"/>
    <property type="evidence" value="ECO:0007669"/>
    <property type="project" value="UniProtKB-KW"/>
</dbReference>
<evidence type="ECO:0000256" key="8">
    <source>
        <dbReference type="ARBA" id="ARBA00022833"/>
    </source>
</evidence>
<dbReference type="GO" id="GO:0006281">
    <property type="term" value="P:DNA repair"/>
    <property type="evidence" value="ECO:0007669"/>
    <property type="project" value="UniProtKB-KW"/>
</dbReference>
<accession>A0A9E7HMT2</accession>
<dbReference type="FunFam" id="2.40.50.140:FF:000117">
    <property type="entry name" value="Replication protein A subunit"/>
    <property type="match status" value="1"/>
</dbReference>
<comment type="catalytic activity">
    <reaction evidence="15">
        <text>O-phospho-L-threonyl-[protein] + H2O = L-threonyl-[protein] + phosphate</text>
        <dbReference type="Rhea" id="RHEA:47004"/>
        <dbReference type="Rhea" id="RHEA-COMP:11060"/>
        <dbReference type="Rhea" id="RHEA-COMP:11605"/>
        <dbReference type="ChEBI" id="CHEBI:15377"/>
        <dbReference type="ChEBI" id="CHEBI:30013"/>
        <dbReference type="ChEBI" id="CHEBI:43474"/>
        <dbReference type="ChEBI" id="CHEBI:61977"/>
        <dbReference type="EC" id="3.1.3.16"/>
    </reaction>
</comment>
<dbReference type="Pfam" id="PF16900">
    <property type="entry name" value="REPA_OB_2"/>
    <property type="match status" value="1"/>
</dbReference>
<dbReference type="InterPro" id="IPR047192">
    <property type="entry name" value="Euk_RPA1_DBD_C"/>
</dbReference>
<dbReference type="InterPro" id="IPR036457">
    <property type="entry name" value="PPM-type-like_dom_sf"/>
</dbReference>
<comment type="catalytic activity">
    <reaction evidence="14">
        <text>O-phospho-L-seryl-[protein] + H2O = L-seryl-[protein] + phosphate</text>
        <dbReference type="Rhea" id="RHEA:20629"/>
        <dbReference type="Rhea" id="RHEA-COMP:9863"/>
        <dbReference type="Rhea" id="RHEA-COMP:11604"/>
        <dbReference type="ChEBI" id="CHEBI:15377"/>
        <dbReference type="ChEBI" id="CHEBI:29999"/>
        <dbReference type="ChEBI" id="CHEBI:43474"/>
        <dbReference type="ChEBI" id="CHEBI:83421"/>
        <dbReference type="EC" id="3.1.3.16"/>
    </reaction>
</comment>
<evidence type="ECO:0000256" key="11">
    <source>
        <dbReference type="ARBA" id="ARBA00023172"/>
    </source>
</evidence>